<name>A0A8H5CB66_9AGAR</name>
<feature type="transmembrane region" description="Helical" evidence="2">
    <location>
        <begin position="155"/>
        <end position="175"/>
    </location>
</feature>
<evidence type="ECO:0000256" key="1">
    <source>
        <dbReference type="SAM" id="MobiDB-lite"/>
    </source>
</evidence>
<protein>
    <submittedName>
        <fullName evidence="3">Uncharacterized protein</fullName>
    </submittedName>
</protein>
<proteinExistence type="predicted"/>
<reference evidence="3 4" key="1">
    <citation type="journal article" date="2020" name="ISME J.">
        <title>Uncovering the hidden diversity of litter-decomposition mechanisms in mushroom-forming fungi.</title>
        <authorList>
            <person name="Floudas D."/>
            <person name="Bentzer J."/>
            <person name="Ahren D."/>
            <person name="Johansson T."/>
            <person name="Persson P."/>
            <person name="Tunlid A."/>
        </authorList>
    </citation>
    <scope>NUCLEOTIDE SEQUENCE [LARGE SCALE GENOMIC DNA]</scope>
    <source>
        <strain evidence="3 4">CBS 291.85</strain>
    </source>
</reference>
<feature type="compositionally biased region" description="Basic and acidic residues" evidence="1">
    <location>
        <begin position="322"/>
        <end position="332"/>
    </location>
</feature>
<keyword evidence="2" id="KW-0472">Membrane</keyword>
<feature type="compositionally biased region" description="Polar residues" evidence="1">
    <location>
        <begin position="367"/>
        <end position="392"/>
    </location>
</feature>
<feature type="compositionally biased region" description="Polar residues" evidence="1">
    <location>
        <begin position="333"/>
        <end position="347"/>
    </location>
</feature>
<feature type="region of interest" description="Disordered" evidence="1">
    <location>
        <begin position="526"/>
        <end position="548"/>
    </location>
</feature>
<organism evidence="3 4">
    <name type="scientific">Tetrapyrgos nigripes</name>
    <dbReference type="NCBI Taxonomy" id="182062"/>
    <lineage>
        <taxon>Eukaryota</taxon>
        <taxon>Fungi</taxon>
        <taxon>Dikarya</taxon>
        <taxon>Basidiomycota</taxon>
        <taxon>Agaricomycotina</taxon>
        <taxon>Agaricomycetes</taxon>
        <taxon>Agaricomycetidae</taxon>
        <taxon>Agaricales</taxon>
        <taxon>Marasmiineae</taxon>
        <taxon>Marasmiaceae</taxon>
        <taxon>Tetrapyrgos</taxon>
    </lineage>
</organism>
<evidence type="ECO:0000256" key="2">
    <source>
        <dbReference type="SAM" id="Phobius"/>
    </source>
</evidence>
<dbReference type="Proteomes" id="UP000559256">
    <property type="component" value="Unassembled WGS sequence"/>
</dbReference>
<accession>A0A8H5CB66</accession>
<evidence type="ECO:0000313" key="3">
    <source>
        <dbReference type="EMBL" id="KAF5338049.1"/>
    </source>
</evidence>
<feature type="region of interest" description="Disordered" evidence="1">
    <location>
        <begin position="309"/>
        <end position="421"/>
    </location>
</feature>
<evidence type="ECO:0000313" key="4">
    <source>
        <dbReference type="Proteomes" id="UP000559256"/>
    </source>
</evidence>
<gene>
    <name evidence="3" type="ORF">D9758_014256</name>
</gene>
<keyword evidence="2" id="KW-0812">Transmembrane</keyword>
<keyword evidence="4" id="KW-1185">Reference proteome</keyword>
<dbReference type="AlphaFoldDB" id="A0A8H5CB66"/>
<keyword evidence="2" id="KW-1133">Transmembrane helix</keyword>
<comment type="caution">
    <text evidence="3">The sequence shown here is derived from an EMBL/GenBank/DDBJ whole genome shotgun (WGS) entry which is preliminary data.</text>
</comment>
<dbReference type="EMBL" id="JAACJM010000201">
    <property type="protein sequence ID" value="KAF5338049.1"/>
    <property type="molecule type" value="Genomic_DNA"/>
</dbReference>
<sequence length="548" mass="58212">MHFDGHSQPAAWAHRRLVHKAQAGLLPRFSPTAVGFGGIDASNSDSDNDNGPKTQAATKSMTALFAQGSSAVATTSNLVATITSSPSVASSSAAKPLNTLPSTSSIDASSNPIITVYSTALASLSWSQTASTLAASASSSVQGSGSSKKSETVSFGLLGALAFCVVISMLIAFILRRQHTRRNLDVFEPGSFSRLDETFSPALYPPMVRTGQYTSFGMQYGATAPFVPRPAPTSTSQLSKPVMQEYPQPYRYQQSITSRENLHPSYIQSQSQFPRIPNSADPWTMMCSQSEFSPIAPSFQSSLISMGVSEPMYGQDQNGDGVADKSSQDSERTPISQPLSRTQLDSGNGNGLGPNRDTAREVIRPSSRLQSATRSVTPMQTAHNAESGSSRKSTIDPFIDPSAPDTPFSSLSSSSFTPNPARASQVESLSISPFSVRAIDFPTPPIAPIQSASRYASFSPVTSRSPSVVPSMSPVFVTAPRSNVRSPSPVFSIGENRLEAREMSQSRMNMRSPSPVFGVETQTQTRRMSKLSATNTVLSSAGTLSGAK</sequence>